<keyword evidence="4" id="KW-1185">Reference proteome</keyword>
<dbReference type="GO" id="GO:0016787">
    <property type="term" value="F:hydrolase activity"/>
    <property type="evidence" value="ECO:0007669"/>
    <property type="project" value="UniProtKB-KW"/>
</dbReference>
<gene>
    <name evidence="3" type="ORF">ACFO8M_03425</name>
</gene>
<dbReference type="Gene3D" id="2.40.10.10">
    <property type="entry name" value="Trypsin-like serine proteases"/>
    <property type="match status" value="2"/>
</dbReference>
<dbReference type="SUPFAM" id="SSF50494">
    <property type="entry name" value="Trypsin-like serine proteases"/>
    <property type="match status" value="1"/>
</dbReference>
<name>A0ABV7PU49_9ACTN</name>
<dbReference type="EMBL" id="JBHRWO010000004">
    <property type="protein sequence ID" value="MFC3491536.1"/>
    <property type="molecule type" value="Genomic_DNA"/>
</dbReference>
<feature type="transmembrane region" description="Helical" evidence="1">
    <location>
        <begin position="642"/>
        <end position="664"/>
    </location>
</feature>
<reference evidence="4" key="1">
    <citation type="journal article" date="2019" name="Int. J. Syst. Evol. Microbiol.">
        <title>The Global Catalogue of Microorganisms (GCM) 10K type strain sequencing project: providing services to taxonomists for standard genome sequencing and annotation.</title>
        <authorList>
            <consortium name="The Broad Institute Genomics Platform"/>
            <consortium name="The Broad Institute Genome Sequencing Center for Infectious Disease"/>
            <person name="Wu L."/>
            <person name="Ma J."/>
        </authorList>
    </citation>
    <scope>NUCLEOTIDE SEQUENCE [LARGE SCALE GENOMIC DNA]</scope>
    <source>
        <strain evidence="4">CGMCC 4.7396</strain>
    </source>
</reference>
<feature type="transmembrane region" description="Helical" evidence="1">
    <location>
        <begin position="419"/>
        <end position="442"/>
    </location>
</feature>
<dbReference type="PANTHER" id="PTHR36234:SF5">
    <property type="entry name" value="LYSYL ENDOPEPTIDASE"/>
    <property type="match status" value="1"/>
</dbReference>
<dbReference type="Pfam" id="PF13365">
    <property type="entry name" value="Trypsin_2"/>
    <property type="match status" value="1"/>
</dbReference>
<evidence type="ECO:0000256" key="2">
    <source>
        <dbReference type="SAM" id="SignalP"/>
    </source>
</evidence>
<dbReference type="Proteomes" id="UP001595712">
    <property type="component" value="Unassembled WGS sequence"/>
</dbReference>
<dbReference type="RefSeq" id="WP_387970495.1">
    <property type="nucleotide sequence ID" value="NZ_JBHRWO010000004.1"/>
</dbReference>
<dbReference type="EC" id="3.4.21.-" evidence="3"/>
<keyword evidence="2" id="KW-0732">Signal</keyword>
<keyword evidence="3" id="KW-0378">Hydrolase</keyword>
<feature type="transmembrane region" description="Helical" evidence="1">
    <location>
        <begin position="695"/>
        <end position="716"/>
    </location>
</feature>
<dbReference type="PANTHER" id="PTHR36234">
    <property type="entry name" value="LYSYL ENDOPEPTIDASE"/>
    <property type="match status" value="1"/>
</dbReference>
<dbReference type="InterPro" id="IPR009003">
    <property type="entry name" value="Peptidase_S1_PA"/>
</dbReference>
<evidence type="ECO:0000256" key="1">
    <source>
        <dbReference type="SAM" id="Phobius"/>
    </source>
</evidence>
<sequence length="723" mass="77187">MQTKRTLARTAAIAVTAAAVLAWAPHTTAANETPQYRADQIGQREAADLELEAGRTQLIEYAEAAFVKVRLDRVALGERDTITVASPDGDESYVYRSADVLDGGLWALSVEGEAAEVRLHDAADGTAATARVAEYSRGLNDSELASRPSATTAGPESICGTDDSRNAACFKDSDPAAYGASRSVARLIINGEFYCTGWIAGDDRLLTNNHCFVDSTEARVTEVQFGYECVWCSGGKVLTPIKVRGARVLKTDFKLDFTLFTVADPAKIAHLPALPISEEQVGLHDKIYIPEHPGGKPLRIAAASTSEPDGLGSRCLVGDEQRRGRGYATDFAYMCDTEGGSSGSPVISRATGEVVGLHHFGGCPNQAVRMDLIYPKIASYLALWEVRVSETPTRETAGGAAAGPVPEKQRHGVRHAVRWVVAMLACVLAVVAVTGAVAAYYARLELLDTRQFTDRTVVIAEDEEVRASVSKLVSAKIIDAIDVDRITQEASGWVGVEDPPQAVQDLVASAAESMKGYIESEVDAFVASPAFVEVWDTAVSEAHASLVSALKGENAGALTADGNTLTLDLGQVVELVKERLVEADFALAADVPAVEAEYVLVDSEQVPELQRDTDRLEWAADRLPWIALALLVIAFVLAPRRWVAALVVGLLGAVLAAGALWALAEGRTVFVGRARDAAFAPLTYDAFTESLRATYIWMLVIAAALAVAAAAAILFMRRTRQAS</sequence>
<organism evidence="3 4">
    <name type="scientific">Glycomyces rhizosphaerae</name>
    <dbReference type="NCBI Taxonomy" id="2054422"/>
    <lineage>
        <taxon>Bacteria</taxon>
        <taxon>Bacillati</taxon>
        <taxon>Actinomycetota</taxon>
        <taxon>Actinomycetes</taxon>
        <taxon>Glycomycetales</taxon>
        <taxon>Glycomycetaceae</taxon>
        <taxon>Glycomyces</taxon>
    </lineage>
</organism>
<evidence type="ECO:0000313" key="3">
    <source>
        <dbReference type="EMBL" id="MFC3491536.1"/>
    </source>
</evidence>
<comment type="caution">
    <text evidence="3">The sequence shown here is derived from an EMBL/GenBank/DDBJ whole genome shotgun (WGS) entry which is preliminary data.</text>
</comment>
<keyword evidence="1" id="KW-0472">Membrane</keyword>
<keyword evidence="1" id="KW-0812">Transmembrane</keyword>
<feature type="chain" id="PRO_5046712750" evidence="2">
    <location>
        <begin position="30"/>
        <end position="723"/>
    </location>
</feature>
<protein>
    <submittedName>
        <fullName evidence="3">Trypsin-like serine peptidase</fullName>
        <ecNumber evidence="3">3.4.21.-</ecNumber>
    </submittedName>
</protein>
<accession>A0ABV7PU49</accession>
<feature type="signal peptide" evidence="2">
    <location>
        <begin position="1"/>
        <end position="29"/>
    </location>
</feature>
<evidence type="ECO:0000313" key="4">
    <source>
        <dbReference type="Proteomes" id="UP001595712"/>
    </source>
</evidence>
<proteinExistence type="predicted"/>
<keyword evidence="1" id="KW-1133">Transmembrane helix</keyword>
<dbReference type="InterPro" id="IPR043504">
    <property type="entry name" value="Peptidase_S1_PA_chymotrypsin"/>
</dbReference>